<dbReference type="Pfam" id="PF04083">
    <property type="entry name" value="Abhydro_lipase"/>
    <property type="match status" value="1"/>
</dbReference>
<dbReference type="InterPro" id="IPR000073">
    <property type="entry name" value="AB_hydrolase_1"/>
</dbReference>
<organism evidence="10 11">
    <name type="scientific">Hypothenemus hampei</name>
    <name type="common">Coffee berry borer</name>
    <dbReference type="NCBI Taxonomy" id="57062"/>
    <lineage>
        <taxon>Eukaryota</taxon>
        <taxon>Metazoa</taxon>
        <taxon>Ecdysozoa</taxon>
        <taxon>Arthropoda</taxon>
        <taxon>Hexapoda</taxon>
        <taxon>Insecta</taxon>
        <taxon>Pterygota</taxon>
        <taxon>Neoptera</taxon>
        <taxon>Endopterygota</taxon>
        <taxon>Coleoptera</taxon>
        <taxon>Polyphaga</taxon>
        <taxon>Cucujiformia</taxon>
        <taxon>Curculionidae</taxon>
        <taxon>Scolytinae</taxon>
        <taxon>Hypothenemus</taxon>
    </lineage>
</organism>
<feature type="signal peptide" evidence="7">
    <location>
        <begin position="1"/>
        <end position="19"/>
    </location>
</feature>
<comment type="caution">
    <text evidence="10">The sequence shown here is derived from an EMBL/GenBank/DDBJ whole genome shotgun (WGS) entry which is preliminary data.</text>
</comment>
<keyword evidence="11" id="KW-1185">Reference proteome</keyword>
<evidence type="ECO:0000313" key="11">
    <source>
        <dbReference type="Proteomes" id="UP001566132"/>
    </source>
</evidence>
<dbReference type="AlphaFoldDB" id="A0ABD1EUK9"/>
<reference evidence="10 11" key="1">
    <citation type="submission" date="2024-05" db="EMBL/GenBank/DDBJ databases">
        <title>Genetic variation in Jamaican populations of the coffee berry borer (Hypothenemus hampei).</title>
        <authorList>
            <person name="Errbii M."/>
            <person name="Myrie A."/>
        </authorList>
    </citation>
    <scope>NUCLEOTIDE SEQUENCE [LARGE SCALE GENOMIC DNA]</scope>
    <source>
        <strain evidence="10">JA-Hopewell-2020-01-JO</strain>
        <tissue evidence="10">Whole body</tissue>
    </source>
</reference>
<dbReference type="FunFam" id="3.40.50.1820:FF:000057">
    <property type="entry name" value="Lipase"/>
    <property type="match status" value="1"/>
</dbReference>
<evidence type="ECO:0000256" key="2">
    <source>
        <dbReference type="ARBA" id="ARBA00022729"/>
    </source>
</evidence>
<evidence type="ECO:0000259" key="9">
    <source>
        <dbReference type="Pfam" id="PF04083"/>
    </source>
</evidence>
<evidence type="ECO:0000313" key="10">
    <source>
        <dbReference type="EMBL" id="KAL1502479.1"/>
    </source>
</evidence>
<keyword evidence="3" id="KW-0378">Hydrolase</keyword>
<dbReference type="InterPro" id="IPR006693">
    <property type="entry name" value="AB_hydrolase_lipase"/>
</dbReference>
<accession>A0ABD1EUK9</accession>
<keyword evidence="6" id="KW-0325">Glycoprotein</keyword>
<dbReference type="EMBL" id="JBDJPC010000005">
    <property type="protein sequence ID" value="KAL1502479.1"/>
    <property type="molecule type" value="Genomic_DNA"/>
</dbReference>
<evidence type="ECO:0000256" key="3">
    <source>
        <dbReference type="ARBA" id="ARBA00022801"/>
    </source>
</evidence>
<evidence type="ECO:0000256" key="7">
    <source>
        <dbReference type="SAM" id="SignalP"/>
    </source>
</evidence>
<feature type="domain" description="Partial AB-hydrolase lipase" evidence="9">
    <location>
        <begin position="52"/>
        <end position="113"/>
    </location>
</feature>
<keyword evidence="2 7" id="KW-0732">Signal</keyword>
<dbReference type="SUPFAM" id="SSF53474">
    <property type="entry name" value="alpha/beta-Hydrolases"/>
    <property type="match status" value="1"/>
</dbReference>
<evidence type="ECO:0000256" key="5">
    <source>
        <dbReference type="ARBA" id="ARBA00023098"/>
    </source>
</evidence>
<feature type="domain" description="AB hydrolase-1" evidence="8">
    <location>
        <begin position="120"/>
        <end position="218"/>
    </location>
</feature>
<gene>
    <name evidence="10" type="ORF">ABEB36_007614</name>
</gene>
<protein>
    <recommendedName>
        <fullName evidence="12">Triacylglycerol lipase</fullName>
    </recommendedName>
</protein>
<feature type="chain" id="PRO_5044882558" description="Triacylglycerol lipase" evidence="7">
    <location>
        <begin position="20"/>
        <end position="298"/>
    </location>
</feature>
<keyword evidence="4" id="KW-0442">Lipid degradation</keyword>
<name>A0ABD1EUK9_HYPHA</name>
<proteinExistence type="inferred from homology"/>
<dbReference type="Gene3D" id="3.40.50.1820">
    <property type="entry name" value="alpha/beta hydrolase"/>
    <property type="match status" value="1"/>
</dbReference>
<dbReference type="GO" id="GO:0016787">
    <property type="term" value="F:hydrolase activity"/>
    <property type="evidence" value="ECO:0007669"/>
    <property type="project" value="UniProtKB-KW"/>
</dbReference>
<evidence type="ECO:0000256" key="6">
    <source>
        <dbReference type="ARBA" id="ARBA00023180"/>
    </source>
</evidence>
<evidence type="ECO:0000259" key="8">
    <source>
        <dbReference type="Pfam" id="PF00561"/>
    </source>
</evidence>
<sequence length="298" mass="33745">MIWIFYTTLLGFIFINSTANPVKNVLSLINRDGAERRLLDENLPEDTFVNISNYLFKNGYPFEKHHFTTEDGYILEMHRIPNTKANVAKNQTIPRILFVPPLMCSSIDWVSNGPNGSLALLSFDLGYDVWLLNHRGTRYSMSHIIYNNTEEAFWNFSFHEKGYYDLAASVDYVLNYTESKKLTMVSYSEGTAAAMALATTRLEYNEKIELMVLLSPIGYMGGVSSIVPVLTATFLPILQEFTKAIHLYGVPYNEEVSKLIISVCAYNDDMKKTCSILLGLFLGYDPEQIDLVSTINGT</sequence>
<dbReference type="InterPro" id="IPR029058">
    <property type="entry name" value="AB_hydrolase_fold"/>
</dbReference>
<keyword evidence="5" id="KW-0443">Lipid metabolism</keyword>
<dbReference type="Pfam" id="PF00561">
    <property type="entry name" value="Abhydrolase_1"/>
    <property type="match status" value="1"/>
</dbReference>
<dbReference type="Proteomes" id="UP001566132">
    <property type="component" value="Unassembled WGS sequence"/>
</dbReference>
<evidence type="ECO:0000256" key="1">
    <source>
        <dbReference type="ARBA" id="ARBA00010701"/>
    </source>
</evidence>
<evidence type="ECO:0008006" key="12">
    <source>
        <dbReference type="Google" id="ProtNLM"/>
    </source>
</evidence>
<comment type="similarity">
    <text evidence="1">Belongs to the AB hydrolase superfamily. Lipase family.</text>
</comment>
<dbReference type="PANTHER" id="PTHR11005">
    <property type="entry name" value="LYSOSOMAL ACID LIPASE-RELATED"/>
    <property type="match status" value="1"/>
</dbReference>
<evidence type="ECO:0000256" key="4">
    <source>
        <dbReference type="ARBA" id="ARBA00022963"/>
    </source>
</evidence>
<dbReference type="GO" id="GO:0016042">
    <property type="term" value="P:lipid catabolic process"/>
    <property type="evidence" value="ECO:0007669"/>
    <property type="project" value="UniProtKB-KW"/>
</dbReference>